<comment type="caution">
    <text evidence="1">The sequence shown here is derived from an EMBL/GenBank/DDBJ whole genome shotgun (WGS) entry which is preliminary data.</text>
</comment>
<gene>
    <name evidence="1" type="ORF">AGR2A_Cc70059</name>
</gene>
<evidence type="ECO:0000313" key="2">
    <source>
        <dbReference type="Proteomes" id="UP000191933"/>
    </source>
</evidence>
<dbReference type="Pfam" id="PF13289">
    <property type="entry name" value="SIR2_2"/>
    <property type="match status" value="1"/>
</dbReference>
<evidence type="ECO:0000313" key="1">
    <source>
        <dbReference type="EMBL" id="CUW93616.1"/>
    </source>
</evidence>
<proteinExistence type="predicted"/>
<organism evidence="1 2">
    <name type="scientific">Agrobacterium genomosp. 2 str. CFBP 5494</name>
    <dbReference type="NCBI Taxonomy" id="1183436"/>
    <lineage>
        <taxon>Bacteria</taxon>
        <taxon>Pseudomonadati</taxon>
        <taxon>Pseudomonadota</taxon>
        <taxon>Alphaproteobacteria</taxon>
        <taxon>Hyphomicrobiales</taxon>
        <taxon>Rhizobiaceae</taxon>
        <taxon>Rhizobium/Agrobacterium group</taxon>
        <taxon>Agrobacterium</taxon>
        <taxon>Agrobacterium tumefaciens complex</taxon>
    </lineage>
</organism>
<sequence length="471" mass="53464">MVEEVLAAETKQPRYERYIEEITEDITNTVDEFGCQPILFIGSGLAKRYMDAPNWEELLSHLADKCSVIDKGLGFYKQSLVSPIKIGQEFARLYHEWAWGAGNNEFPKELFNDDVHAQSYIKFKIAEYLTSLMPQNTAGLKADYLGEIEVLSKVKPHAIITTNYDQMIELIFPDHEPIIGQQILKGQQVCVGEIYKIHGCVTDHDSIVFTSDDYDEFMKRKKFLSAKLLTFFNEHPLVFVGYNAGDPNIRAILSDIDEALPEKGGIIPNVFILQWDGSLTEDSWPPRDKVIPTEEDRSVRVKMIVANDFSWVFDAFAANPALAHVNTKVLRSLIARSYELVRHDIPKMTVEADFKMLNDAVENSETFAKLFGIANIHDYSAAGAHHCYSLTQVGKALGHKGWHSADHLITRVLNEKGVNLKKSDNRYHRADKVNNTVFHKYSQDLVELLTKVQNNEEYVVDLGIPEIKKAV</sequence>
<keyword evidence="2" id="KW-1185">Reference proteome</keyword>
<dbReference type="AlphaFoldDB" id="A0A9W5B213"/>
<dbReference type="EMBL" id="FBVY01000018">
    <property type="protein sequence ID" value="CUW93616.1"/>
    <property type="molecule type" value="Genomic_DNA"/>
</dbReference>
<reference evidence="1 2" key="1">
    <citation type="submission" date="2016-01" db="EMBL/GenBank/DDBJ databases">
        <authorList>
            <person name="Regsiter A."/>
            <person name="william w."/>
        </authorList>
    </citation>
    <scope>NUCLEOTIDE SEQUENCE [LARGE SCALE GENOMIC DNA]</scope>
    <source>
        <strain evidence="1 2">CFBP 5494</strain>
    </source>
</reference>
<evidence type="ECO:0008006" key="3">
    <source>
        <dbReference type="Google" id="ProtNLM"/>
    </source>
</evidence>
<accession>A0A9W5B213</accession>
<name>A0A9W5B213_9HYPH</name>
<dbReference type="RefSeq" id="WP_080822442.1">
    <property type="nucleotide sequence ID" value="NZ_LT009718.1"/>
</dbReference>
<protein>
    <recommendedName>
        <fullName evidence="3">SIR2-like domain-containing protein</fullName>
    </recommendedName>
</protein>
<dbReference type="Proteomes" id="UP000191933">
    <property type="component" value="Unassembled WGS sequence"/>
</dbReference>